<feature type="compositionally biased region" description="Polar residues" evidence="1">
    <location>
        <begin position="211"/>
        <end position="232"/>
    </location>
</feature>
<feature type="compositionally biased region" description="Low complexity" evidence="1">
    <location>
        <begin position="1"/>
        <end position="10"/>
    </location>
</feature>
<dbReference type="Proteomes" id="UP001172101">
    <property type="component" value="Unassembled WGS sequence"/>
</dbReference>
<dbReference type="PANTHER" id="PTHR38406:SF1">
    <property type="entry name" value="TRANSCRIPTIONAL REPRESSOR OPI1"/>
    <property type="match status" value="1"/>
</dbReference>
<dbReference type="GO" id="GO:0003714">
    <property type="term" value="F:transcription corepressor activity"/>
    <property type="evidence" value="ECO:0007669"/>
    <property type="project" value="InterPro"/>
</dbReference>
<keyword evidence="3" id="KW-1185">Reference proteome</keyword>
<feature type="region of interest" description="Disordered" evidence="1">
    <location>
        <begin position="211"/>
        <end position="244"/>
    </location>
</feature>
<feature type="compositionally biased region" description="Polar residues" evidence="1">
    <location>
        <begin position="106"/>
        <end position="121"/>
    </location>
</feature>
<name>A0AA40B7E8_9PEZI</name>
<accession>A0AA40B7E8</accession>
<evidence type="ECO:0000313" key="3">
    <source>
        <dbReference type="Proteomes" id="UP001172101"/>
    </source>
</evidence>
<protein>
    <submittedName>
        <fullName evidence="2">Transcription factor Opi1-domain-containing protein</fullName>
    </submittedName>
</protein>
<dbReference type="GeneID" id="85320181"/>
<reference evidence="2" key="1">
    <citation type="submission" date="2023-06" db="EMBL/GenBank/DDBJ databases">
        <title>Genome-scale phylogeny and comparative genomics of the fungal order Sordariales.</title>
        <authorList>
            <consortium name="Lawrence Berkeley National Laboratory"/>
            <person name="Hensen N."/>
            <person name="Bonometti L."/>
            <person name="Westerberg I."/>
            <person name="Brannstrom I.O."/>
            <person name="Guillou S."/>
            <person name="Cros-Aarteil S."/>
            <person name="Calhoun S."/>
            <person name="Haridas S."/>
            <person name="Kuo A."/>
            <person name="Mondo S."/>
            <person name="Pangilinan J."/>
            <person name="Riley R."/>
            <person name="LaButti K."/>
            <person name="Andreopoulos B."/>
            <person name="Lipzen A."/>
            <person name="Chen C."/>
            <person name="Yanf M."/>
            <person name="Daum C."/>
            <person name="Ng V."/>
            <person name="Clum A."/>
            <person name="Steindorff A."/>
            <person name="Ohm R."/>
            <person name="Martin F."/>
            <person name="Silar P."/>
            <person name="Natvig D."/>
            <person name="Lalanne C."/>
            <person name="Gautier V."/>
            <person name="Ament-velasquez S.L."/>
            <person name="Kruys A."/>
            <person name="Hutchinson M.I."/>
            <person name="Powell A.J."/>
            <person name="Barry K."/>
            <person name="Miller A.N."/>
            <person name="Grigoriev I.V."/>
            <person name="Debuchy R."/>
            <person name="Gladieux P."/>
            <person name="Thoren M.H."/>
            <person name="Johannesson H."/>
        </authorList>
    </citation>
    <scope>NUCLEOTIDE SEQUENCE</scope>
    <source>
        <strain evidence="2">SMH2392-1A</strain>
    </source>
</reference>
<sequence length="634" mass="68404">MVGVASPSDSSGDDASEHAAGSIASVTTNRSSIQTQLRPSVLDSPANLQLRASPLPVTLHHSSSLSPPPRSVSHDSVSLVFPDAPAAELPPIQLQHDKTALGSHQTTLPSLSSVTGGQSQRFPPLQPSPEPLHAAPAAPLQPVRHWPSLNPFTAYYSPSYAQPAETPQRMDPEHYATPPGRNYDRRAGSVSLDDPDVRLAAEALGELRADFTSTTPNRNNSQAPTPTPSMFNVASPPPQDMAHEQAPPEPLLYLITTSQNILTSATTAYNRGKNIDPRVKLGAETLEGYLGPVAKAVSTVGRKTGVDSSVRWILGGGRRRPRRPCPSDTESGDVGKKKRRKAELGEKEIEDLNRLSVSDLSYSPYSKERRLSESTIDTLPAYDDYRSPAYTEMAERDGQGGNDSPWPRKIMISASGLGVAMKTESLRSLKFCLDRLRNANRYVAISLAELQKTMDQYDAAARGTEHGQNAGAGASQPIQGGNRHELVERMDALRITISQAIHQIVNLISNYTSDSLPANARDLVREHLVTLPARFAVAMGQTPSRQVQSDNDPASLSREAANKALVLAREGLGMMTQISDILNRTIDSAESWCNTLYKQNNSPVDSSMSDANRQMPLPHTLAAAAAAEDVHMVG</sequence>
<dbReference type="GO" id="GO:0005634">
    <property type="term" value="C:nucleus"/>
    <property type="evidence" value="ECO:0007669"/>
    <property type="project" value="TreeGrafter"/>
</dbReference>
<gene>
    <name evidence="2" type="ORF">B0T26DRAFT_637278</name>
</gene>
<dbReference type="RefSeq" id="XP_060301608.1">
    <property type="nucleotide sequence ID" value="XM_060436911.1"/>
</dbReference>
<dbReference type="AlphaFoldDB" id="A0AA40B7E8"/>
<feature type="region of interest" description="Disordered" evidence="1">
    <location>
        <begin position="315"/>
        <end position="342"/>
    </location>
</feature>
<feature type="region of interest" description="Disordered" evidence="1">
    <location>
        <begin position="1"/>
        <end position="45"/>
    </location>
</feature>
<evidence type="ECO:0000256" key="1">
    <source>
        <dbReference type="SAM" id="MobiDB-lite"/>
    </source>
</evidence>
<dbReference type="GO" id="GO:0030968">
    <property type="term" value="P:endoplasmic reticulum unfolded protein response"/>
    <property type="evidence" value="ECO:0007669"/>
    <property type="project" value="TreeGrafter"/>
</dbReference>
<feature type="region of interest" description="Disordered" evidence="1">
    <location>
        <begin position="163"/>
        <end position="191"/>
    </location>
</feature>
<feature type="compositionally biased region" description="Polar residues" evidence="1">
    <location>
        <begin position="24"/>
        <end position="38"/>
    </location>
</feature>
<dbReference type="InterPro" id="IPR013927">
    <property type="entry name" value="TF_Opi1_Ccg-8"/>
</dbReference>
<dbReference type="GO" id="GO:0008654">
    <property type="term" value="P:phospholipid biosynthetic process"/>
    <property type="evidence" value="ECO:0007669"/>
    <property type="project" value="TreeGrafter"/>
</dbReference>
<dbReference type="EMBL" id="JAUIRO010000002">
    <property type="protein sequence ID" value="KAK0728753.1"/>
    <property type="molecule type" value="Genomic_DNA"/>
</dbReference>
<evidence type="ECO:0000313" key="2">
    <source>
        <dbReference type="EMBL" id="KAK0728753.1"/>
    </source>
</evidence>
<comment type="caution">
    <text evidence="2">The sequence shown here is derived from an EMBL/GenBank/DDBJ whole genome shotgun (WGS) entry which is preliminary data.</text>
</comment>
<dbReference type="Pfam" id="PF08618">
    <property type="entry name" value="Opi1"/>
    <property type="match status" value="1"/>
</dbReference>
<dbReference type="GO" id="GO:0006357">
    <property type="term" value="P:regulation of transcription by RNA polymerase II"/>
    <property type="evidence" value="ECO:0007669"/>
    <property type="project" value="TreeGrafter"/>
</dbReference>
<dbReference type="PANTHER" id="PTHR38406">
    <property type="entry name" value="TRANSCRIPTIONAL REPRESSOR OPI1"/>
    <property type="match status" value="1"/>
</dbReference>
<dbReference type="GO" id="GO:0005783">
    <property type="term" value="C:endoplasmic reticulum"/>
    <property type="evidence" value="ECO:0007669"/>
    <property type="project" value="TreeGrafter"/>
</dbReference>
<feature type="region of interest" description="Disordered" evidence="1">
    <location>
        <begin position="57"/>
        <end position="77"/>
    </location>
</feature>
<feature type="region of interest" description="Disordered" evidence="1">
    <location>
        <begin position="106"/>
        <end position="136"/>
    </location>
</feature>
<organism evidence="2 3">
    <name type="scientific">Lasiosphaeria miniovina</name>
    <dbReference type="NCBI Taxonomy" id="1954250"/>
    <lineage>
        <taxon>Eukaryota</taxon>
        <taxon>Fungi</taxon>
        <taxon>Dikarya</taxon>
        <taxon>Ascomycota</taxon>
        <taxon>Pezizomycotina</taxon>
        <taxon>Sordariomycetes</taxon>
        <taxon>Sordariomycetidae</taxon>
        <taxon>Sordariales</taxon>
        <taxon>Lasiosphaeriaceae</taxon>
        <taxon>Lasiosphaeria</taxon>
    </lineage>
</organism>
<proteinExistence type="predicted"/>